<dbReference type="PROSITE" id="PS51808">
    <property type="entry name" value="CHCH"/>
    <property type="match status" value="1"/>
</dbReference>
<protein>
    <submittedName>
        <fullName evidence="3">Uncharacterized protein</fullName>
    </submittedName>
</protein>
<evidence type="ECO:0000313" key="4">
    <source>
        <dbReference type="Proteomes" id="UP000250235"/>
    </source>
</evidence>
<dbReference type="AlphaFoldDB" id="A0A2Z7A4G2"/>
<keyword evidence="4" id="KW-1185">Reference proteome</keyword>
<evidence type="ECO:0000256" key="2">
    <source>
        <dbReference type="SAM" id="MobiDB-lite"/>
    </source>
</evidence>
<organism evidence="3 4">
    <name type="scientific">Dorcoceras hygrometricum</name>
    <dbReference type="NCBI Taxonomy" id="472368"/>
    <lineage>
        <taxon>Eukaryota</taxon>
        <taxon>Viridiplantae</taxon>
        <taxon>Streptophyta</taxon>
        <taxon>Embryophyta</taxon>
        <taxon>Tracheophyta</taxon>
        <taxon>Spermatophyta</taxon>
        <taxon>Magnoliopsida</taxon>
        <taxon>eudicotyledons</taxon>
        <taxon>Gunneridae</taxon>
        <taxon>Pentapetalae</taxon>
        <taxon>asterids</taxon>
        <taxon>lamiids</taxon>
        <taxon>Lamiales</taxon>
        <taxon>Gesneriaceae</taxon>
        <taxon>Didymocarpoideae</taxon>
        <taxon>Trichosporeae</taxon>
        <taxon>Loxocarpinae</taxon>
        <taxon>Dorcoceras</taxon>
    </lineage>
</organism>
<dbReference type="PANTHER" id="PTHR47587:SF2">
    <property type="entry name" value="OS05G0103500 PROTEIN"/>
    <property type="match status" value="1"/>
</dbReference>
<dbReference type="EMBL" id="KV019076">
    <property type="protein sequence ID" value="KZV16367.1"/>
    <property type="molecule type" value="Genomic_DNA"/>
</dbReference>
<sequence>MGESFTIQLSNNLVRSLLDDGEKLRKKTKKSKSKILQEPKNSHQKQISNDPEEFKSLRSAAGWPLQPPVYLPTAPSKSENAELDSIKSLLQDSQNVVERLQKREENMLQEVTQRAKALHDEEFKLPSRQPMPCLNEKDECLKCYKEHAKDPLKCANLVKEFADCARRVRRQVNSAQS</sequence>
<gene>
    <name evidence="3" type="ORF">F511_12257</name>
</gene>
<keyword evidence="1" id="KW-0175">Coiled coil</keyword>
<reference evidence="3 4" key="1">
    <citation type="journal article" date="2015" name="Proc. Natl. Acad. Sci. U.S.A.">
        <title>The resurrection genome of Boea hygrometrica: A blueprint for survival of dehydration.</title>
        <authorList>
            <person name="Xiao L."/>
            <person name="Yang G."/>
            <person name="Zhang L."/>
            <person name="Yang X."/>
            <person name="Zhao S."/>
            <person name="Ji Z."/>
            <person name="Zhou Q."/>
            <person name="Hu M."/>
            <person name="Wang Y."/>
            <person name="Chen M."/>
            <person name="Xu Y."/>
            <person name="Jin H."/>
            <person name="Xiao X."/>
            <person name="Hu G."/>
            <person name="Bao F."/>
            <person name="Hu Y."/>
            <person name="Wan P."/>
            <person name="Li L."/>
            <person name="Deng X."/>
            <person name="Kuang T."/>
            <person name="Xiang C."/>
            <person name="Zhu J.K."/>
            <person name="Oliver M.J."/>
            <person name="He Y."/>
        </authorList>
    </citation>
    <scope>NUCLEOTIDE SEQUENCE [LARGE SCALE GENOMIC DNA]</scope>
    <source>
        <strain evidence="4">cv. XS01</strain>
    </source>
</reference>
<accession>A0A2Z7A4G2</accession>
<evidence type="ECO:0000313" key="3">
    <source>
        <dbReference type="EMBL" id="KZV16367.1"/>
    </source>
</evidence>
<name>A0A2Z7A4G2_9LAMI</name>
<feature type="compositionally biased region" description="Basic residues" evidence="2">
    <location>
        <begin position="24"/>
        <end position="33"/>
    </location>
</feature>
<feature type="region of interest" description="Disordered" evidence="2">
    <location>
        <begin position="24"/>
        <end position="66"/>
    </location>
</feature>
<dbReference type="PANTHER" id="PTHR47587">
    <property type="entry name" value="OS05G0103500 PROTEIN"/>
    <property type="match status" value="1"/>
</dbReference>
<evidence type="ECO:0000256" key="1">
    <source>
        <dbReference type="SAM" id="Coils"/>
    </source>
</evidence>
<proteinExistence type="predicted"/>
<dbReference type="Proteomes" id="UP000250235">
    <property type="component" value="Unassembled WGS sequence"/>
</dbReference>
<feature type="coiled-coil region" evidence="1">
    <location>
        <begin position="83"/>
        <end position="121"/>
    </location>
</feature>
<dbReference type="OrthoDB" id="70030at2759"/>